<organism evidence="8 9">
    <name type="scientific">Lacibacter cauensis</name>
    <dbReference type="NCBI Taxonomy" id="510947"/>
    <lineage>
        <taxon>Bacteria</taxon>
        <taxon>Pseudomonadati</taxon>
        <taxon>Bacteroidota</taxon>
        <taxon>Chitinophagia</taxon>
        <taxon>Chitinophagales</taxon>
        <taxon>Chitinophagaceae</taxon>
        <taxon>Lacibacter</taxon>
    </lineage>
</organism>
<evidence type="ECO:0000313" key="8">
    <source>
        <dbReference type="EMBL" id="TWI79233.1"/>
    </source>
</evidence>
<dbReference type="InterPro" id="IPR007630">
    <property type="entry name" value="RNA_pol_sigma70_r4"/>
</dbReference>
<dbReference type="SUPFAM" id="SSF88946">
    <property type="entry name" value="Sigma2 domain of RNA polymerase sigma factors"/>
    <property type="match status" value="1"/>
</dbReference>
<dbReference type="GO" id="GO:0003677">
    <property type="term" value="F:DNA binding"/>
    <property type="evidence" value="ECO:0007669"/>
    <property type="project" value="UniProtKB-KW"/>
</dbReference>
<dbReference type="Proteomes" id="UP000316167">
    <property type="component" value="Unassembled WGS sequence"/>
</dbReference>
<evidence type="ECO:0000256" key="5">
    <source>
        <dbReference type="ARBA" id="ARBA00023163"/>
    </source>
</evidence>
<dbReference type="Gene3D" id="1.10.10.10">
    <property type="entry name" value="Winged helix-like DNA-binding domain superfamily/Winged helix DNA-binding domain"/>
    <property type="match status" value="1"/>
</dbReference>
<sequence length="183" mass="20740">MFTAATYNETDLVARLNNGDQQAMSELYDRFSGAILGVIMKIITDQATAEDVLQESMLKIWNNIGSFDTSKGRLFTWMINIARNQAIDKTRSKNFKNSSQNSSLEDSVYVSETVPSAGASVDTMDVQNWLLHLPEENRQLMRLAYFMGYTQEEISKELNMPLGTVKTKIRNSLIVLRKKLNVT</sequence>
<keyword evidence="9" id="KW-1185">Reference proteome</keyword>
<dbReference type="CDD" id="cd06171">
    <property type="entry name" value="Sigma70_r4"/>
    <property type="match status" value="1"/>
</dbReference>
<dbReference type="InterPro" id="IPR039425">
    <property type="entry name" value="RNA_pol_sigma-70-like"/>
</dbReference>
<dbReference type="NCBIfam" id="TIGR02937">
    <property type="entry name" value="sigma70-ECF"/>
    <property type="match status" value="1"/>
</dbReference>
<dbReference type="PANTHER" id="PTHR43133:SF62">
    <property type="entry name" value="RNA POLYMERASE SIGMA FACTOR SIGZ"/>
    <property type="match status" value="1"/>
</dbReference>
<dbReference type="Pfam" id="PF04542">
    <property type="entry name" value="Sigma70_r2"/>
    <property type="match status" value="1"/>
</dbReference>
<protein>
    <submittedName>
        <fullName evidence="8">RNA polymerase sigma-70 factor (ECF subfamily)</fullName>
    </submittedName>
</protein>
<evidence type="ECO:0000259" key="6">
    <source>
        <dbReference type="Pfam" id="PF04542"/>
    </source>
</evidence>
<evidence type="ECO:0000313" key="9">
    <source>
        <dbReference type="Proteomes" id="UP000316167"/>
    </source>
</evidence>
<dbReference type="EMBL" id="VLLE01000006">
    <property type="protein sequence ID" value="TWI79233.1"/>
    <property type="molecule type" value="Genomic_DNA"/>
</dbReference>
<keyword evidence="2" id="KW-0805">Transcription regulation</keyword>
<comment type="similarity">
    <text evidence="1">Belongs to the sigma-70 factor family. ECF subfamily.</text>
</comment>
<evidence type="ECO:0000256" key="4">
    <source>
        <dbReference type="ARBA" id="ARBA00023125"/>
    </source>
</evidence>
<evidence type="ECO:0000256" key="1">
    <source>
        <dbReference type="ARBA" id="ARBA00010641"/>
    </source>
</evidence>
<evidence type="ECO:0000256" key="2">
    <source>
        <dbReference type="ARBA" id="ARBA00023015"/>
    </source>
</evidence>
<feature type="domain" description="RNA polymerase sigma-70 region 4" evidence="7">
    <location>
        <begin position="129"/>
        <end position="178"/>
    </location>
</feature>
<dbReference type="InterPro" id="IPR007627">
    <property type="entry name" value="RNA_pol_sigma70_r2"/>
</dbReference>
<dbReference type="Pfam" id="PF04545">
    <property type="entry name" value="Sigma70_r4"/>
    <property type="match status" value="1"/>
</dbReference>
<name>A0A562SDM2_9BACT</name>
<evidence type="ECO:0000256" key="3">
    <source>
        <dbReference type="ARBA" id="ARBA00023082"/>
    </source>
</evidence>
<dbReference type="RefSeq" id="WP_144888007.1">
    <property type="nucleotide sequence ID" value="NZ_VLLE01000006.1"/>
</dbReference>
<dbReference type="AlphaFoldDB" id="A0A562SDM2"/>
<accession>A0A562SDM2</accession>
<dbReference type="OrthoDB" id="9790423at2"/>
<dbReference type="InterPro" id="IPR013324">
    <property type="entry name" value="RNA_pol_sigma_r3/r4-like"/>
</dbReference>
<reference evidence="8 9" key="1">
    <citation type="journal article" date="2015" name="Stand. Genomic Sci.">
        <title>Genomic Encyclopedia of Bacterial and Archaeal Type Strains, Phase III: the genomes of soil and plant-associated and newly described type strains.</title>
        <authorList>
            <person name="Whitman W.B."/>
            <person name="Woyke T."/>
            <person name="Klenk H.P."/>
            <person name="Zhou Y."/>
            <person name="Lilburn T.G."/>
            <person name="Beck B.J."/>
            <person name="De Vos P."/>
            <person name="Vandamme P."/>
            <person name="Eisen J.A."/>
            <person name="Garrity G."/>
            <person name="Hugenholtz P."/>
            <person name="Kyrpides N.C."/>
        </authorList>
    </citation>
    <scope>NUCLEOTIDE SEQUENCE [LARGE SCALE GENOMIC DNA]</scope>
    <source>
        <strain evidence="8 9">CGMCC 1.7271</strain>
    </source>
</reference>
<dbReference type="PANTHER" id="PTHR43133">
    <property type="entry name" value="RNA POLYMERASE ECF-TYPE SIGMA FACTO"/>
    <property type="match status" value="1"/>
</dbReference>
<dbReference type="InterPro" id="IPR036388">
    <property type="entry name" value="WH-like_DNA-bd_sf"/>
</dbReference>
<keyword evidence="3" id="KW-0731">Sigma factor</keyword>
<dbReference type="GO" id="GO:0016987">
    <property type="term" value="F:sigma factor activity"/>
    <property type="evidence" value="ECO:0007669"/>
    <property type="project" value="UniProtKB-KW"/>
</dbReference>
<keyword evidence="5" id="KW-0804">Transcription</keyword>
<dbReference type="InterPro" id="IPR014284">
    <property type="entry name" value="RNA_pol_sigma-70_dom"/>
</dbReference>
<dbReference type="InterPro" id="IPR013325">
    <property type="entry name" value="RNA_pol_sigma_r2"/>
</dbReference>
<gene>
    <name evidence="8" type="ORF">IQ13_3636</name>
</gene>
<keyword evidence="4" id="KW-0238">DNA-binding</keyword>
<dbReference type="SUPFAM" id="SSF88659">
    <property type="entry name" value="Sigma3 and sigma4 domains of RNA polymerase sigma factors"/>
    <property type="match status" value="1"/>
</dbReference>
<comment type="caution">
    <text evidence="8">The sequence shown here is derived from an EMBL/GenBank/DDBJ whole genome shotgun (WGS) entry which is preliminary data.</text>
</comment>
<evidence type="ECO:0000259" key="7">
    <source>
        <dbReference type="Pfam" id="PF04545"/>
    </source>
</evidence>
<dbReference type="GO" id="GO:0006352">
    <property type="term" value="P:DNA-templated transcription initiation"/>
    <property type="evidence" value="ECO:0007669"/>
    <property type="project" value="InterPro"/>
</dbReference>
<feature type="domain" description="RNA polymerase sigma-70 region 2" evidence="6">
    <location>
        <begin position="27"/>
        <end position="93"/>
    </location>
</feature>
<dbReference type="Gene3D" id="1.10.1740.10">
    <property type="match status" value="1"/>
</dbReference>
<proteinExistence type="inferred from homology"/>